<gene>
    <name evidence="2" type="ORF">ACJMK2_017344</name>
</gene>
<dbReference type="EMBL" id="JBJQND010000015">
    <property type="protein sequence ID" value="KAL3853844.1"/>
    <property type="molecule type" value="Genomic_DNA"/>
</dbReference>
<organism evidence="2 3">
    <name type="scientific">Sinanodonta woodiana</name>
    <name type="common">Chinese pond mussel</name>
    <name type="synonym">Anodonta woodiana</name>
    <dbReference type="NCBI Taxonomy" id="1069815"/>
    <lineage>
        <taxon>Eukaryota</taxon>
        <taxon>Metazoa</taxon>
        <taxon>Spiralia</taxon>
        <taxon>Lophotrochozoa</taxon>
        <taxon>Mollusca</taxon>
        <taxon>Bivalvia</taxon>
        <taxon>Autobranchia</taxon>
        <taxon>Heteroconchia</taxon>
        <taxon>Palaeoheterodonta</taxon>
        <taxon>Unionida</taxon>
        <taxon>Unionoidea</taxon>
        <taxon>Unionidae</taxon>
        <taxon>Unioninae</taxon>
        <taxon>Sinanodonta</taxon>
    </lineage>
</organism>
<comment type="caution">
    <text evidence="2">The sequence shown here is derived from an EMBL/GenBank/DDBJ whole genome shotgun (WGS) entry which is preliminary data.</text>
</comment>
<dbReference type="Proteomes" id="UP001634394">
    <property type="component" value="Unassembled WGS sequence"/>
</dbReference>
<accession>A0ABD3UWL5</accession>
<dbReference type="PANTHER" id="PTHR13630:SF1">
    <property type="entry name" value="GAMMA-SECRETASE-ACTIVATING PROTEIN"/>
    <property type="match status" value="1"/>
</dbReference>
<feature type="region of interest" description="Disordered" evidence="1">
    <location>
        <begin position="309"/>
        <end position="329"/>
    </location>
</feature>
<feature type="compositionally biased region" description="Low complexity" evidence="1">
    <location>
        <begin position="317"/>
        <end position="329"/>
    </location>
</feature>
<evidence type="ECO:0000313" key="3">
    <source>
        <dbReference type="Proteomes" id="UP001634394"/>
    </source>
</evidence>
<protein>
    <recommendedName>
        <fullName evidence="4">Gamma-secretase-activating protein C-terminal domain-containing protein</fullName>
    </recommendedName>
</protein>
<dbReference type="PANTHER" id="PTHR13630">
    <property type="entry name" value="GAMMA-SECRETASE-ACTIVATING PROTEIN"/>
    <property type="match status" value="1"/>
</dbReference>
<proteinExistence type="predicted"/>
<evidence type="ECO:0000313" key="2">
    <source>
        <dbReference type="EMBL" id="KAL3853844.1"/>
    </source>
</evidence>
<name>A0ABD3UWL5_SINWO</name>
<dbReference type="AlphaFoldDB" id="A0ABD3UWL5"/>
<sequence length="770" mass="87766">MVAVTRILDLRGSIEKYLLQRRADLELPSSLNREYSIRVLNQEKDGCLLYTWDEITAWSQNATITHFGQYDPITQKHQVLYIYNQCVHVVSASINQQRTLLAFTTYDKNGEVGRTVDASKRSGKGIYSAFLAEIKAKNTRVFSLNLERPLFLKAQFLYVDSDSDKESRMIVLLHKESVGLYSIPLGRAGEKGMVMSGQPKTKQIVKKYVWCQWDAVNQRLFYIYFRSHGDKDKEPVLACLQFYSNARHDIMLEVPLNFPFPGSSYFNRVAYDNVSFHPGIPDKSVHLCVLTQPNGTFCICYHQQHSSSATDHRSKSSSRSPSSPLLRTSPYQQHISPFQIQPSPTALDSDSMEINYYIFMVHHAKTLHGTVSGIPNSVRRLPLHFLWLGENLLVCLPGYFVHILNVSIEFEPCHHILLHNKTCPFSLLSNICTSPMSTKASSEMDTITSGIGEALKDNTTESILSSMLRGWDTLSSTTIHGFIDQASGGYLLDTSSYVLWKMTLNTDSLIQVFAECYMSTTRAAILHYMVVRLRDLNLLKQLFEIMCNDICSVEVPSLMGEFLMGMTYISMRCQQDRELMRLIPFTITESFRGQFDKTSSGERLAKLSYSSMHSDEIGTKATKERRHKHGGFTEDMWDILQQHLHWMQHDKAHRFSQETVKQGHQQLQISNTGLNSGRKSEQVQVQGSFLNRLHSSLSRTDVMLSERALESRRLESILGAPPQFLYGLSVTETSEQILSLVQQSRLLCHLLWSLRGRCISSEEHILQICL</sequence>
<dbReference type="InterPro" id="IPR026172">
    <property type="entry name" value="GSAP_fam"/>
</dbReference>
<evidence type="ECO:0000256" key="1">
    <source>
        <dbReference type="SAM" id="MobiDB-lite"/>
    </source>
</evidence>
<feature type="non-terminal residue" evidence="2">
    <location>
        <position position="770"/>
    </location>
</feature>
<reference evidence="2 3" key="1">
    <citation type="submission" date="2024-11" db="EMBL/GenBank/DDBJ databases">
        <title>Chromosome-level genome assembly of the freshwater bivalve Anodonta woodiana.</title>
        <authorList>
            <person name="Chen X."/>
        </authorList>
    </citation>
    <scope>NUCLEOTIDE SEQUENCE [LARGE SCALE GENOMIC DNA]</scope>
    <source>
        <strain evidence="2">MN2024</strain>
        <tissue evidence="2">Gills</tissue>
    </source>
</reference>
<evidence type="ECO:0008006" key="4">
    <source>
        <dbReference type="Google" id="ProtNLM"/>
    </source>
</evidence>
<keyword evidence="3" id="KW-1185">Reference proteome</keyword>